<dbReference type="InterPro" id="IPR032856">
    <property type="entry name" value="GDE_N_bis"/>
</dbReference>
<dbReference type="Proteomes" id="UP000683575">
    <property type="component" value="Chromosome"/>
</dbReference>
<gene>
    <name evidence="3" type="ORF">KRR39_15110</name>
</gene>
<feature type="domain" description="Mannosylglycerate hydrolase MGH1-like glycoside hydrolase" evidence="2">
    <location>
        <begin position="415"/>
        <end position="569"/>
    </location>
</feature>
<evidence type="ECO:0000313" key="4">
    <source>
        <dbReference type="Proteomes" id="UP000683575"/>
    </source>
</evidence>
<dbReference type="KEGG" id="nps:KRR39_15110"/>
<name>A0A975XYX7_9ACTN</name>
<keyword evidence="4" id="KW-1185">Reference proteome</keyword>
<dbReference type="AlphaFoldDB" id="A0A975XYX7"/>
<organism evidence="3 4">
    <name type="scientific">Nocardioides panacis</name>
    <dbReference type="NCBI Taxonomy" id="2849501"/>
    <lineage>
        <taxon>Bacteria</taxon>
        <taxon>Bacillati</taxon>
        <taxon>Actinomycetota</taxon>
        <taxon>Actinomycetes</taxon>
        <taxon>Propionibacteriales</taxon>
        <taxon>Nocardioidaceae</taxon>
        <taxon>Nocardioides</taxon>
    </lineage>
</organism>
<reference evidence="3" key="1">
    <citation type="submission" date="2021-06" db="EMBL/GenBank/DDBJ databases">
        <title>Complete genome sequence of Nocardioides sp. G188.</title>
        <authorList>
            <person name="Im W.-T."/>
        </authorList>
    </citation>
    <scope>NUCLEOTIDE SEQUENCE</scope>
    <source>
        <strain evidence="3">G188</strain>
    </source>
</reference>
<dbReference type="Pfam" id="PF22422">
    <property type="entry name" value="MGH1-like_GH"/>
    <property type="match status" value="1"/>
</dbReference>
<evidence type="ECO:0000313" key="3">
    <source>
        <dbReference type="EMBL" id="QWZ06845.1"/>
    </source>
</evidence>
<sequence length="667" mass="70749">MTQHLTPLLNDLAVSVAAPAIVLSGPDGQVGRGGVQGWFVDDVRLLAELSVSVRGSDLELIGSDLSGADRQSYTYVARRLGGWIHDPQVSVDRRRSLTAAGLVEEIEVASRAQEDVPLTLYVDLATDLAPMAEVRGGRHLEDHAVAGERTEHGLAWRRGETGVEVAFAPAPDDVDEGRRASWSTTLAPGGSFTVRLTFTAHGTPALGPGGPAPWGGVAVDAPDVRLPRLVRQSLADLGGLLMKDGDDAFVAAGAPWFLTLFGRDSLWVARLMMPFTTGLALSTLRTLARRQGTKVDPDSEEQPGKILHEVRNTTLELGGMSLPPVYYGTVDATPLFVCTLADAWQWGADREQVADLLPVVRRCLAWVVEQSRESGWLRYVDLSGRGLANQGWKDSVDSVQFADGRLAEAPIALSEVQGYAYEAAVRGAALLEAFGEEPVAGLADWATDLRARFARDFWVDTAEGGHVAIALDGTGAQVDSVASNMGHLLGTGILDDERTARVVEVLTAPDMASGFGLRTLTSRSPRFSRLSYHGGSVWPHDTAVAVRGLALDGYVDAAADLTAGLVAASEGVAYRLPELYGGDQSTDVAFPVDYPASCRPQAWAAAAPLACLVAVTGLDVDAATGRVEVPEVVSTRLGSFTLHGVRVGDRELTVRVDGAGHVHVLPA</sequence>
<proteinExistence type="predicted"/>
<feature type="domain" description="Putative glycogen debranching enzyme N-terminal" evidence="1">
    <location>
        <begin position="19"/>
        <end position="196"/>
    </location>
</feature>
<accession>A0A975XYX7</accession>
<dbReference type="Pfam" id="PF14742">
    <property type="entry name" value="GDE_N_bis"/>
    <property type="match status" value="1"/>
</dbReference>
<dbReference type="RefSeq" id="WP_216938132.1">
    <property type="nucleotide sequence ID" value="NZ_CP077062.1"/>
</dbReference>
<evidence type="ECO:0000259" key="2">
    <source>
        <dbReference type="Pfam" id="PF22422"/>
    </source>
</evidence>
<dbReference type="InterPro" id="IPR054491">
    <property type="entry name" value="MGH1-like_GH"/>
</dbReference>
<dbReference type="EMBL" id="CP077062">
    <property type="protein sequence ID" value="QWZ06845.1"/>
    <property type="molecule type" value="Genomic_DNA"/>
</dbReference>
<protein>
    <submittedName>
        <fullName evidence="3">Amylo-alpha-16-glucosidase</fullName>
    </submittedName>
</protein>
<evidence type="ECO:0000259" key="1">
    <source>
        <dbReference type="Pfam" id="PF14742"/>
    </source>
</evidence>